<name>A0A8E0VIC1_9TREM</name>
<dbReference type="EMBL" id="LUCM01003795">
    <property type="protein sequence ID" value="KAA0195299.1"/>
    <property type="molecule type" value="Genomic_DNA"/>
</dbReference>
<feature type="region of interest" description="Disordered" evidence="1">
    <location>
        <begin position="30"/>
        <end position="103"/>
    </location>
</feature>
<sequence length="103" mass="11265">MDVDIFFCLVADPSSCPLLPTSKFISSHFSQGGTAQAYESSPAARERRPLLGRRPLKPLEIKDPRDRCQSTSTGPDQTTEQKGKPAQESWSAAPTIEVTTQNT</sequence>
<protein>
    <submittedName>
        <fullName evidence="2">Uncharacterized protein</fullName>
    </submittedName>
</protein>
<feature type="compositionally biased region" description="Polar residues" evidence="1">
    <location>
        <begin position="88"/>
        <end position="103"/>
    </location>
</feature>
<accession>A0A8E0VIC1</accession>
<feature type="compositionally biased region" description="Polar residues" evidence="1">
    <location>
        <begin position="69"/>
        <end position="78"/>
    </location>
</feature>
<feature type="compositionally biased region" description="Basic and acidic residues" evidence="1">
    <location>
        <begin position="57"/>
        <end position="68"/>
    </location>
</feature>
<evidence type="ECO:0000313" key="3">
    <source>
        <dbReference type="Proteomes" id="UP000728185"/>
    </source>
</evidence>
<dbReference type="Proteomes" id="UP000728185">
    <property type="component" value="Unassembled WGS sequence"/>
</dbReference>
<keyword evidence="3" id="KW-1185">Reference proteome</keyword>
<reference evidence="2" key="1">
    <citation type="submission" date="2019-05" db="EMBL/GenBank/DDBJ databases">
        <title>Annotation for the trematode Fasciolopsis buski.</title>
        <authorList>
            <person name="Choi Y.-J."/>
        </authorList>
    </citation>
    <scope>NUCLEOTIDE SEQUENCE</scope>
    <source>
        <strain evidence="2">HT</strain>
        <tissue evidence="2">Whole worm</tissue>
    </source>
</reference>
<evidence type="ECO:0000256" key="1">
    <source>
        <dbReference type="SAM" id="MobiDB-lite"/>
    </source>
</evidence>
<gene>
    <name evidence="2" type="ORF">FBUS_02309</name>
</gene>
<evidence type="ECO:0000313" key="2">
    <source>
        <dbReference type="EMBL" id="KAA0195299.1"/>
    </source>
</evidence>
<organism evidence="2 3">
    <name type="scientific">Fasciolopsis buskii</name>
    <dbReference type="NCBI Taxonomy" id="27845"/>
    <lineage>
        <taxon>Eukaryota</taxon>
        <taxon>Metazoa</taxon>
        <taxon>Spiralia</taxon>
        <taxon>Lophotrochozoa</taxon>
        <taxon>Platyhelminthes</taxon>
        <taxon>Trematoda</taxon>
        <taxon>Digenea</taxon>
        <taxon>Plagiorchiida</taxon>
        <taxon>Echinostomata</taxon>
        <taxon>Echinostomatoidea</taxon>
        <taxon>Fasciolidae</taxon>
        <taxon>Fasciolopsis</taxon>
    </lineage>
</organism>
<dbReference type="AlphaFoldDB" id="A0A8E0VIC1"/>
<comment type="caution">
    <text evidence="2">The sequence shown here is derived from an EMBL/GenBank/DDBJ whole genome shotgun (WGS) entry which is preliminary data.</text>
</comment>
<proteinExistence type="predicted"/>
<feature type="compositionally biased region" description="Polar residues" evidence="1">
    <location>
        <begin position="30"/>
        <end position="39"/>
    </location>
</feature>